<dbReference type="InterPro" id="IPR025164">
    <property type="entry name" value="Toastrack_DUF4097"/>
</dbReference>
<reference evidence="3" key="1">
    <citation type="submission" date="2016-10" db="EMBL/GenBank/DDBJ databases">
        <authorList>
            <person name="Varghese N."/>
            <person name="Submissions S."/>
        </authorList>
    </citation>
    <scope>NUCLEOTIDE SEQUENCE [LARGE SCALE GENOMIC DNA]</scope>
    <source>
        <strain evidence="3">DSM 21368</strain>
    </source>
</reference>
<proteinExistence type="predicted"/>
<evidence type="ECO:0000313" key="3">
    <source>
        <dbReference type="Proteomes" id="UP000199220"/>
    </source>
</evidence>
<organism evidence="2 3">
    <name type="scientific">Ruania alba</name>
    <dbReference type="NCBI Taxonomy" id="648782"/>
    <lineage>
        <taxon>Bacteria</taxon>
        <taxon>Bacillati</taxon>
        <taxon>Actinomycetota</taxon>
        <taxon>Actinomycetes</taxon>
        <taxon>Micrococcales</taxon>
        <taxon>Ruaniaceae</taxon>
        <taxon>Ruania</taxon>
    </lineage>
</organism>
<gene>
    <name evidence="2" type="ORF">SAMN04488554_4352</name>
</gene>
<accession>A0A1H5NK52</accession>
<sequence length="276" mass="27834">MTSSDHSFAVDGPIQLLVRMRSSDITVTAAETDTASVTFSGNPDLAARVRVDLVGDRLQVEAPLARAGFLGSFGGPKMGVSVVVPAGSDAELETGSGSIRTTGDLAAVQTRTGSGAIRVARGTSVEVTCGSGDVAVDYAGSLRATTGSGRIAVTEADEARLRTGSGTMTAEAVRTIEASSGSGDVIVRDLGEFARLKSGSGDHVVRRVVRGEVSATSASGDISVGVAHGSAAMLDCSTVSGKVRSELEPGAAPADDADGVVLRLRSVSGNVTVRRA</sequence>
<evidence type="ECO:0000259" key="1">
    <source>
        <dbReference type="Pfam" id="PF13349"/>
    </source>
</evidence>
<name>A0A1H5NK52_9MICO</name>
<dbReference type="Pfam" id="PF13349">
    <property type="entry name" value="DUF4097"/>
    <property type="match status" value="1"/>
</dbReference>
<dbReference type="EMBL" id="FNTX01000002">
    <property type="protein sequence ID" value="SEF01088.1"/>
    <property type="molecule type" value="Genomic_DNA"/>
</dbReference>
<dbReference type="STRING" id="648782.SAMN04488554_4352"/>
<dbReference type="Gene3D" id="2.160.20.120">
    <property type="match status" value="1"/>
</dbReference>
<dbReference type="Proteomes" id="UP000199220">
    <property type="component" value="Unassembled WGS sequence"/>
</dbReference>
<feature type="domain" description="DUF4097" evidence="1">
    <location>
        <begin position="18"/>
        <end position="273"/>
    </location>
</feature>
<evidence type="ECO:0000313" key="2">
    <source>
        <dbReference type="EMBL" id="SEF01088.1"/>
    </source>
</evidence>
<protein>
    <submittedName>
        <fullName evidence="2">Putative adhesin</fullName>
    </submittedName>
</protein>
<dbReference type="AlphaFoldDB" id="A0A1H5NK52"/>
<keyword evidence="3" id="KW-1185">Reference proteome</keyword>
<dbReference type="RefSeq" id="WP_175477281.1">
    <property type="nucleotide sequence ID" value="NZ_FNTX01000002.1"/>
</dbReference>